<organism evidence="6 7">
    <name type="scientific">Plantimonas leprariae</name>
    <dbReference type="NCBI Taxonomy" id="2615207"/>
    <lineage>
        <taxon>Bacteria</taxon>
        <taxon>Pseudomonadati</taxon>
        <taxon>Pseudomonadota</taxon>
        <taxon>Alphaproteobacteria</taxon>
        <taxon>Hyphomicrobiales</taxon>
        <taxon>Aurantimonadaceae</taxon>
        <taxon>Plantimonas</taxon>
    </lineage>
</organism>
<gene>
    <name evidence="6" type="ORF">F6X38_22320</name>
</gene>
<dbReference type="PANTHER" id="PTHR30629">
    <property type="entry name" value="PROPHAGE INTEGRASE"/>
    <property type="match status" value="1"/>
</dbReference>
<dbReference type="Gene3D" id="1.10.150.130">
    <property type="match status" value="1"/>
</dbReference>
<feature type="domain" description="Tyr recombinase" evidence="5">
    <location>
        <begin position="215"/>
        <end position="412"/>
    </location>
</feature>
<evidence type="ECO:0000256" key="2">
    <source>
        <dbReference type="ARBA" id="ARBA00022908"/>
    </source>
</evidence>
<dbReference type="Gene3D" id="1.10.443.10">
    <property type="entry name" value="Intergrase catalytic core"/>
    <property type="match status" value="1"/>
</dbReference>
<dbReference type="RefSeq" id="WP_150973786.1">
    <property type="nucleotide sequence ID" value="NZ_VZDO01000027.1"/>
</dbReference>
<evidence type="ECO:0000256" key="4">
    <source>
        <dbReference type="ARBA" id="ARBA00023172"/>
    </source>
</evidence>
<dbReference type="InterPro" id="IPR011010">
    <property type="entry name" value="DNA_brk_join_enz"/>
</dbReference>
<dbReference type="InterPro" id="IPR050808">
    <property type="entry name" value="Phage_Integrase"/>
</dbReference>
<accession>A0A7V7TUM5</accession>
<keyword evidence="4" id="KW-0233">DNA recombination</keyword>
<dbReference type="Gene3D" id="3.30.160.390">
    <property type="entry name" value="Integrase, DNA-binding domain"/>
    <property type="match status" value="1"/>
</dbReference>
<dbReference type="Pfam" id="PF00589">
    <property type="entry name" value="Phage_integrase"/>
    <property type="match status" value="1"/>
</dbReference>
<sequence length="436" mass="48574">MPQLALTDAFVRGAKSVTGKLVEWNDTKERGLSLRVTPAGVKSWTFRYRDATGDRKRISLGRLDDVPLYDARAAAAVERAKIHTGIDPATAKRQAKTKAAAVLQAPTVAEIAERYFREAPRGRHKPNGREKRGGTLEVERYYYDRLIEPEFGKDRIGELTRSRIQSFVNDVVDEHAPTTARQCRVVLQAIFTFAVWQEDVDRNPCQFVAVPRLKARERVLTDDELRAVWIGFAEASDIEKVHVGRSVALAVMIAATTLQRRAEVTGMRKIEIDLGARTWTIPGERTKNHLTHVVPLSDLALRLIKEALQLSGNGPCVFPSPRDPERSILPTALSHAWRRLVPHLKLQAGTPTIRPHDLRRTGGTLLTSERIGIPRFVLSKVLNHISDAGGGAAVTAIYDRNAYLPEKRRALDAWAALLTEIVELQTRAANVVRISA</sequence>
<dbReference type="InterPro" id="IPR038488">
    <property type="entry name" value="Integrase_DNA-bd_sf"/>
</dbReference>
<comment type="caution">
    <text evidence="6">The sequence shown here is derived from an EMBL/GenBank/DDBJ whole genome shotgun (WGS) entry which is preliminary data.</text>
</comment>
<keyword evidence="2" id="KW-0229">DNA integration</keyword>
<dbReference type="PROSITE" id="PS51898">
    <property type="entry name" value="TYR_RECOMBINASE"/>
    <property type="match status" value="1"/>
</dbReference>
<evidence type="ECO:0000259" key="5">
    <source>
        <dbReference type="PROSITE" id="PS51898"/>
    </source>
</evidence>
<evidence type="ECO:0000313" key="7">
    <source>
        <dbReference type="Proteomes" id="UP000432089"/>
    </source>
</evidence>
<dbReference type="AlphaFoldDB" id="A0A7V7TUM5"/>
<dbReference type="InterPro" id="IPR053876">
    <property type="entry name" value="Phage_int_M"/>
</dbReference>
<dbReference type="InterPro" id="IPR002104">
    <property type="entry name" value="Integrase_catalytic"/>
</dbReference>
<evidence type="ECO:0000256" key="1">
    <source>
        <dbReference type="ARBA" id="ARBA00008857"/>
    </source>
</evidence>
<reference evidence="6 7" key="1">
    <citation type="submission" date="2019-09" db="EMBL/GenBank/DDBJ databases">
        <title>YIM 132180 draft genome.</title>
        <authorList>
            <person name="Zhang K."/>
        </authorList>
    </citation>
    <scope>NUCLEOTIDE SEQUENCE [LARGE SCALE GENOMIC DNA]</scope>
    <source>
        <strain evidence="6 7">YIM 132180</strain>
    </source>
</reference>
<dbReference type="InterPro" id="IPR025166">
    <property type="entry name" value="Integrase_DNA_bind_dom"/>
</dbReference>
<proteinExistence type="inferred from homology"/>
<dbReference type="Pfam" id="PF13356">
    <property type="entry name" value="Arm-DNA-bind_3"/>
    <property type="match status" value="1"/>
</dbReference>
<dbReference type="EMBL" id="VZDO01000027">
    <property type="protein sequence ID" value="KAB0676000.1"/>
    <property type="molecule type" value="Genomic_DNA"/>
</dbReference>
<dbReference type="GO" id="GO:0006310">
    <property type="term" value="P:DNA recombination"/>
    <property type="evidence" value="ECO:0007669"/>
    <property type="project" value="UniProtKB-KW"/>
</dbReference>
<dbReference type="SUPFAM" id="SSF56349">
    <property type="entry name" value="DNA breaking-rejoining enzymes"/>
    <property type="match status" value="1"/>
</dbReference>
<dbReference type="GO" id="GO:0003677">
    <property type="term" value="F:DNA binding"/>
    <property type="evidence" value="ECO:0007669"/>
    <property type="project" value="UniProtKB-KW"/>
</dbReference>
<dbReference type="CDD" id="cd00801">
    <property type="entry name" value="INT_P4_C"/>
    <property type="match status" value="1"/>
</dbReference>
<dbReference type="Pfam" id="PF22022">
    <property type="entry name" value="Phage_int_M"/>
    <property type="match status" value="1"/>
</dbReference>
<dbReference type="PANTHER" id="PTHR30629:SF2">
    <property type="entry name" value="PROPHAGE INTEGRASE INTS-RELATED"/>
    <property type="match status" value="1"/>
</dbReference>
<keyword evidence="7" id="KW-1185">Reference proteome</keyword>
<dbReference type="InterPro" id="IPR013762">
    <property type="entry name" value="Integrase-like_cat_sf"/>
</dbReference>
<dbReference type="InterPro" id="IPR010998">
    <property type="entry name" value="Integrase_recombinase_N"/>
</dbReference>
<evidence type="ECO:0000313" key="6">
    <source>
        <dbReference type="EMBL" id="KAB0676000.1"/>
    </source>
</evidence>
<evidence type="ECO:0000256" key="3">
    <source>
        <dbReference type="ARBA" id="ARBA00023125"/>
    </source>
</evidence>
<dbReference type="GO" id="GO:0015074">
    <property type="term" value="P:DNA integration"/>
    <property type="evidence" value="ECO:0007669"/>
    <property type="project" value="UniProtKB-KW"/>
</dbReference>
<protein>
    <submittedName>
        <fullName evidence="6">DUF4102 domain-containing protein</fullName>
    </submittedName>
</protein>
<dbReference type="Proteomes" id="UP000432089">
    <property type="component" value="Unassembled WGS sequence"/>
</dbReference>
<name>A0A7V7TUM5_9HYPH</name>
<keyword evidence="3" id="KW-0238">DNA-binding</keyword>
<comment type="similarity">
    <text evidence="1">Belongs to the 'phage' integrase family.</text>
</comment>